<feature type="region of interest" description="Disordered" evidence="6">
    <location>
        <begin position="152"/>
        <end position="190"/>
    </location>
</feature>
<feature type="region of interest" description="Disordered" evidence="6">
    <location>
        <begin position="398"/>
        <end position="445"/>
    </location>
</feature>
<accession>A0A6A4X4W8</accession>
<dbReference type="GO" id="GO:0000228">
    <property type="term" value="C:nuclear chromosome"/>
    <property type="evidence" value="ECO:0007669"/>
    <property type="project" value="InterPro"/>
</dbReference>
<feature type="compositionally biased region" description="Basic and acidic residues" evidence="6">
    <location>
        <begin position="413"/>
        <end position="425"/>
    </location>
</feature>
<dbReference type="CDD" id="cd21086">
    <property type="entry name" value="WH_NTD_SMARCB1"/>
    <property type="match status" value="1"/>
</dbReference>
<comment type="subcellular location">
    <subcellularLocation>
        <location evidence="1">Nucleus</location>
    </subcellularLocation>
</comment>
<dbReference type="InterPro" id="IPR048664">
    <property type="entry name" value="INI1_DNA-bd"/>
</dbReference>
<dbReference type="PANTHER" id="PTHR10019">
    <property type="entry name" value="SNF5"/>
    <property type="match status" value="1"/>
</dbReference>
<dbReference type="AlphaFoldDB" id="A0A6A4X4W8"/>
<proteinExistence type="inferred from homology"/>
<gene>
    <name evidence="9" type="primary">smarcb1_0</name>
    <name evidence="9" type="ORF">FJT64_016121</name>
</gene>
<comment type="caution">
    <text evidence="9">The sequence shown here is derived from an EMBL/GenBank/DDBJ whole genome shotgun (WGS) entry which is preliminary data.</text>
</comment>
<dbReference type="Pfam" id="PF21459">
    <property type="entry name" value="INI1_DNA-bd"/>
    <property type="match status" value="1"/>
</dbReference>
<keyword evidence="7" id="KW-0732">Signal</keyword>
<evidence type="ECO:0000256" key="2">
    <source>
        <dbReference type="ARBA" id="ARBA00010239"/>
    </source>
</evidence>
<dbReference type="Pfam" id="PF04855">
    <property type="entry name" value="SNF5"/>
    <property type="match status" value="1"/>
</dbReference>
<protein>
    <submittedName>
        <fullName evidence="9">SWI/SNF-related matrix-associated actin-dependent regulator of chromatin subfamily B member 1</fullName>
    </submittedName>
</protein>
<evidence type="ECO:0000256" key="1">
    <source>
        <dbReference type="ARBA" id="ARBA00004123"/>
    </source>
</evidence>
<evidence type="ECO:0000256" key="5">
    <source>
        <dbReference type="ARBA" id="ARBA00023242"/>
    </source>
</evidence>
<evidence type="ECO:0000256" key="7">
    <source>
        <dbReference type="SAM" id="SignalP"/>
    </source>
</evidence>
<name>A0A6A4X4W8_AMPAM</name>
<keyword evidence="10" id="KW-1185">Reference proteome</keyword>
<reference evidence="9 10" key="1">
    <citation type="submission" date="2019-07" db="EMBL/GenBank/DDBJ databases">
        <title>Draft genome assembly of a fouling barnacle, Amphibalanus amphitrite (Darwin, 1854): The first reference genome for Thecostraca.</title>
        <authorList>
            <person name="Kim W."/>
        </authorList>
    </citation>
    <scope>NUCLEOTIDE SEQUENCE [LARGE SCALE GENOMIC DNA]</scope>
    <source>
        <strain evidence="9">SNU_AA5</strain>
        <tissue evidence="9">Soma without cirri and trophi</tissue>
    </source>
</reference>
<dbReference type="Proteomes" id="UP000440578">
    <property type="component" value="Unassembled WGS sequence"/>
</dbReference>
<comment type="similarity">
    <text evidence="2">Belongs to the SNF5 family.</text>
</comment>
<feature type="compositionally biased region" description="Polar residues" evidence="6">
    <location>
        <begin position="170"/>
        <end position="189"/>
    </location>
</feature>
<evidence type="ECO:0000256" key="4">
    <source>
        <dbReference type="ARBA" id="ARBA00023163"/>
    </source>
</evidence>
<dbReference type="InterPro" id="IPR006939">
    <property type="entry name" value="SNF5"/>
</dbReference>
<evidence type="ECO:0000259" key="8">
    <source>
        <dbReference type="Pfam" id="PF21459"/>
    </source>
</evidence>
<evidence type="ECO:0000313" key="10">
    <source>
        <dbReference type="Proteomes" id="UP000440578"/>
    </source>
</evidence>
<keyword evidence="4" id="KW-0804">Transcription</keyword>
<feature type="signal peptide" evidence="7">
    <location>
        <begin position="1"/>
        <end position="23"/>
    </location>
</feature>
<evidence type="ECO:0000313" key="9">
    <source>
        <dbReference type="EMBL" id="KAF0313333.1"/>
    </source>
</evidence>
<dbReference type="GO" id="GO:0006338">
    <property type="term" value="P:chromatin remodeling"/>
    <property type="evidence" value="ECO:0007669"/>
    <property type="project" value="InterPro"/>
</dbReference>
<dbReference type="EMBL" id="VIIS01000098">
    <property type="protein sequence ID" value="KAF0313333.1"/>
    <property type="molecule type" value="Genomic_DNA"/>
</dbReference>
<dbReference type="OrthoDB" id="515064at2759"/>
<sequence>MRRNCQLTLLFYLNLVWEFFVDSLCNNPGLLNVSHAADSEAETAMSLRTYGDKPVSFQLEEDGEFYCIGSEVGNYLRHFRGSLYKKYPGLFRKFINVEERKKLLEMGLSQHILTSNVSLLRASEVDDLISGRDSRYRASGVQSVPAPVELVPSARETKGPRKSTPHMPTLPSSSHMDPVPQSTPINRNRASAKRRRTFPFCFDDTDPELIHDNAMREEHLVPIRLDMEIEGQRLRDMFTWNKNETLIAPEQFAEVLCDDLDLNPVTFVPAIAQSIRQQLEASSTESNCGDTTDQRVIIKLNIHVGNISLVDRFEWDVSDPLNSPEQFAQQLCAELGLGGEFVTAISYSIRGQISWHRRFAFSEHSLTTIERPYRQQPEADGWAPFLESLTDAEMEKRSAIRTGTPGWSGKTARTYEETGQHDSRLVDAPTVPAGPSPSLPGRQTH</sequence>
<feature type="domain" description="SWI/SNF Subunit INI1 DNA binding" evidence="8">
    <location>
        <begin position="53"/>
        <end position="133"/>
    </location>
</feature>
<keyword evidence="5" id="KW-0539">Nucleus</keyword>
<feature type="chain" id="PRO_5025524329" evidence="7">
    <location>
        <begin position="24"/>
        <end position="445"/>
    </location>
</feature>
<keyword evidence="3" id="KW-0805">Transcription regulation</keyword>
<organism evidence="9 10">
    <name type="scientific">Amphibalanus amphitrite</name>
    <name type="common">Striped barnacle</name>
    <name type="synonym">Balanus amphitrite</name>
    <dbReference type="NCBI Taxonomy" id="1232801"/>
    <lineage>
        <taxon>Eukaryota</taxon>
        <taxon>Metazoa</taxon>
        <taxon>Ecdysozoa</taxon>
        <taxon>Arthropoda</taxon>
        <taxon>Crustacea</taxon>
        <taxon>Multicrustacea</taxon>
        <taxon>Cirripedia</taxon>
        <taxon>Thoracica</taxon>
        <taxon>Thoracicalcarea</taxon>
        <taxon>Balanomorpha</taxon>
        <taxon>Balanoidea</taxon>
        <taxon>Balanidae</taxon>
        <taxon>Amphibalaninae</taxon>
        <taxon>Amphibalanus</taxon>
    </lineage>
</organism>
<evidence type="ECO:0000256" key="6">
    <source>
        <dbReference type="SAM" id="MobiDB-lite"/>
    </source>
</evidence>
<evidence type="ECO:0000256" key="3">
    <source>
        <dbReference type="ARBA" id="ARBA00023015"/>
    </source>
</evidence>